<dbReference type="Pfam" id="PF07228">
    <property type="entry name" value="SpoIIE"/>
    <property type="match status" value="1"/>
</dbReference>
<keyword evidence="2" id="KW-0812">Transmembrane</keyword>
<feature type="transmembrane region" description="Helical" evidence="2">
    <location>
        <begin position="47"/>
        <end position="80"/>
    </location>
</feature>
<organism evidence="4 5">
    <name type="scientific">Streptomyces sannanensis</name>
    <dbReference type="NCBI Taxonomy" id="285536"/>
    <lineage>
        <taxon>Bacteria</taxon>
        <taxon>Bacillati</taxon>
        <taxon>Actinomycetota</taxon>
        <taxon>Actinomycetes</taxon>
        <taxon>Kitasatosporales</taxon>
        <taxon>Streptomycetaceae</taxon>
        <taxon>Streptomyces</taxon>
    </lineage>
</organism>
<dbReference type="SMART" id="SM00331">
    <property type="entry name" value="PP2C_SIG"/>
    <property type="match status" value="1"/>
</dbReference>
<evidence type="ECO:0000259" key="3">
    <source>
        <dbReference type="SMART" id="SM00331"/>
    </source>
</evidence>
<dbReference type="InterPro" id="IPR001932">
    <property type="entry name" value="PPM-type_phosphatase-like_dom"/>
</dbReference>
<keyword evidence="5" id="KW-1185">Reference proteome</keyword>
<dbReference type="EMBL" id="BAAAYL010000001">
    <property type="protein sequence ID" value="GAA3378867.1"/>
    <property type="molecule type" value="Genomic_DNA"/>
</dbReference>
<sequence length="368" mass="39140">MRLRRWFRRCLHSGQASDARLALPLGLIAAIVLTDVLSPGLPMGPSLLIVAPALTASFASTLVTGAIAALAVAGIVVIGLQEGHLLGGTVDFGSQIIALLAVSVIVTVFRYVRERHARELALVRTVSEATQRVVLRPLPHRIGPLRVASMYLAAQEQALLGGDLYAAIRTSTGTRLIIGDVMGKGLTAVSDAALLLGAFREAAHRQATLPDLAAYLDHSVCWNLADPAEAEKAGECFITAAILDIPDALPHIHMVTCGHPPPLRLRGRQVTALHATRPAPPLGLGELTAATYHVDTFTLEPGDLLLLHTDGVIEARDSRGMFYPLTERTASWDPHSPSALVHHLRTDLLAHVGGHLADDAAVIAVQRD</sequence>
<feature type="transmembrane region" description="Helical" evidence="2">
    <location>
        <begin position="92"/>
        <end position="112"/>
    </location>
</feature>
<reference evidence="5" key="1">
    <citation type="journal article" date="2019" name="Int. J. Syst. Evol. Microbiol.">
        <title>The Global Catalogue of Microorganisms (GCM) 10K type strain sequencing project: providing services to taxonomists for standard genome sequencing and annotation.</title>
        <authorList>
            <consortium name="The Broad Institute Genomics Platform"/>
            <consortium name="The Broad Institute Genome Sequencing Center for Infectious Disease"/>
            <person name="Wu L."/>
            <person name="Ma J."/>
        </authorList>
    </citation>
    <scope>NUCLEOTIDE SEQUENCE [LARGE SCALE GENOMIC DNA]</scope>
    <source>
        <strain evidence="5">JCM 9651</strain>
    </source>
</reference>
<evidence type="ECO:0000256" key="2">
    <source>
        <dbReference type="SAM" id="Phobius"/>
    </source>
</evidence>
<keyword evidence="2" id="KW-0472">Membrane</keyword>
<name>A0ABP6SK16_9ACTN</name>
<keyword evidence="1" id="KW-0378">Hydrolase</keyword>
<comment type="caution">
    <text evidence="4">The sequence shown here is derived from an EMBL/GenBank/DDBJ whole genome shotgun (WGS) entry which is preliminary data.</text>
</comment>
<proteinExistence type="predicted"/>
<evidence type="ECO:0000256" key="1">
    <source>
        <dbReference type="ARBA" id="ARBA00022801"/>
    </source>
</evidence>
<keyword evidence="2" id="KW-1133">Transmembrane helix</keyword>
<dbReference type="InterPro" id="IPR036457">
    <property type="entry name" value="PPM-type-like_dom_sf"/>
</dbReference>
<gene>
    <name evidence="4" type="ORF">GCM10020367_60120</name>
</gene>
<feature type="transmembrane region" description="Helical" evidence="2">
    <location>
        <begin position="21"/>
        <end position="41"/>
    </location>
</feature>
<dbReference type="PANTHER" id="PTHR43156:SF2">
    <property type="entry name" value="STAGE II SPORULATION PROTEIN E"/>
    <property type="match status" value="1"/>
</dbReference>
<accession>A0ABP6SK16</accession>
<feature type="domain" description="PPM-type phosphatase" evidence="3">
    <location>
        <begin position="145"/>
        <end position="367"/>
    </location>
</feature>
<dbReference type="Proteomes" id="UP001499990">
    <property type="component" value="Unassembled WGS sequence"/>
</dbReference>
<dbReference type="PANTHER" id="PTHR43156">
    <property type="entry name" value="STAGE II SPORULATION PROTEIN E-RELATED"/>
    <property type="match status" value="1"/>
</dbReference>
<dbReference type="InterPro" id="IPR052016">
    <property type="entry name" value="Bact_Sigma-Reg"/>
</dbReference>
<evidence type="ECO:0000313" key="5">
    <source>
        <dbReference type="Proteomes" id="UP001499990"/>
    </source>
</evidence>
<evidence type="ECO:0000313" key="4">
    <source>
        <dbReference type="EMBL" id="GAA3378867.1"/>
    </source>
</evidence>
<protein>
    <submittedName>
        <fullName evidence="4">PP2C family protein-serine/threonine phosphatase</fullName>
    </submittedName>
</protein>
<dbReference type="Gene3D" id="3.60.40.10">
    <property type="entry name" value="PPM-type phosphatase domain"/>
    <property type="match status" value="1"/>
</dbReference>
<dbReference type="SUPFAM" id="SSF81606">
    <property type="entry name" value="PP2C-like"/>
    <property type="match status" value="1"/>
</dbReference>
<dbReference type="RefSeq" id="WP_345043472.1">
    <property type="nucleotide sequence ID" value="NZ_BAAAYL010000001.1"/>
</dbReference>